<keyword evidence="2" id="KW-0472">Membrane</keyword>
<feature type="region of interest" description="Disordered" evidence="1">
    <location>
        <begin position="214"/>
        <end position="256"/>
    </location>
</feature>
<accession>A0A9D5H6Y2</accession>
<protein>
    <submittedName>
        <fullName evidence="3">Uncharacterized protein</fullName>
    </submittedName>
</protein>
<evidence type="ECO:0000313" key="4">
    <source>
        <dbReference type="Proteomes" id="UP001085076"/>
    </source>
</evidence>
<organism evidence="3 4">
    <name type="scientific">Dioscorea zingiberensis</name>
    <dbReference type="NCBI Taxonomy" id="325984"/>
    <lineage>
        <taxon>Eukaryota</taxon>
        <taxon>Viridiplantae</taxon>
        <taxon>Streptophyta</taxon>
        <taxon>Embryophyta</taxon>
        <taxon>Tracheophyta</taxon>
        <taxon>Spermatophyta</taxon>
        <taxon>Magnoliopsida</taxon>
        <taxon>Liliopsida</taxon>
        <taxon>Dioscoreales</taxon>
        <taxon>Dioscoreaceae</taxon>
        <taxon>Dioscorea</taxon>
    </lineage>
</organism>
<gene>
    <name evidence="3" type="ORF">J5N97_026692</name>
</gene>
<feature type="compositionally biased region" description="Polar residues" evidence="1">
    <location>
        <begin position="221"/>
        <end position="231"/>
    </location>
</feature>
<dbReference type="InterPro" id="IPR034571">
    <property type="entry name" value="APEM9"/>
</dbReference>
<dbReference type="Proteomes" id="UP001085076">
    <property type="component" value="Miscellaneous, Linkage group lg08"/>
</dbReference>
<dbReference type="AlphaFoldDB" id="A0A9D5H6Y2"/>
<proteinExistence type="predicted"/>
<name>A0A9D5H6Y2_9LILI</name>
<dbReference type="GO" id="GO:0015919">
    <property type="term" value="P:peroxisomal membrane transport"/>
    <property type="evidence" value="ECO:0007669"/>
    <property type="project" value="InterPro"/>
</dbReference>
<dbReference type="OrthoDB" id="1919407at2759"/>
<dbReference type="PANTHER" id="PTHR36361">
    <property type="entry name" value="PROTEIN APEM9"/>
    <property type="match status" value="1"/>
</dbReference>
<keyword evidence="4" id="KW-1185">Reference proteome</keyword>
<feature type="compositionally biased region" description="Basic and acidic residues" evidence="1">
    <location>
        <begin position="232"/>
        <end position="249"/>
    </location>
</feature>
<dbReference type="PANTHER" id="PTHR36361:SF1">
    <property type="entry name" value="PROTEIN APEM9"/>
    <property type="match status" value="1"/>
</dbReference>
<sequence length="358" mass="40232">MDSVDSESAIWQQIDTSERYLLSCMFEEASSLASSVIWHICTETFAVTVDEAQLSEMKESAGMVFVQSLKELGRTSELFIELQTLFGSLAAIPVLVFLTGASMQISEGYATKLRADFEQFLGEWKYMNDEVYVLPKAQSQSSSEICVLHSIISADKYVEMAELYAITLLGMVLCRPDLAISWIEKADLPQDKRQEIIVRVRSLRYVDKGSLSSPGRVFQRTDGSACSTDSTIFDKESPSESQPNRDKSNQDALKSTHPSTKLISDRLGPYFWWFHTVRLKFGSMYIVLPRGRTMILGLLIFSLYRILKNRRAAFKRIVAQQASSIWRILSDALQLAFSFQVNPLAAVQPTPSAPLGSR</sequence>
<feature type="transmembrane region" description="Helical" evidence="2">
    <location>
        <begin position="284"/>
        <end position="307"/>
    </location>
</feature>
<evidence type="ECO:0000256" key="1">
    <source>
        <dbReference type="SAM" id="MobiDB-lite"/>
    </source>
</evidence>
<comment type="caution">
    <text evidence="3">The sequence shown here is derived from an EMBL/GenBank/DDBJ whole genome shotgun (WGS) entry which is preliminary data.</text>
</comment>
<keyword evidence="2" id="KW-0812">Transmembrane</keyword>
<dbReference type="EMBL" id="JAGGNH010000008">
    <property type="protein sequence ID" value="KAJ0965554.1"/>
    <property type="molecule type" value="Genomic_DNA"/>
</dbReference>
<keyword evidence="2" id="KW-1133">Transmembrane helix</keyword>
<reference evidence="3" key="1">
    <citation type="submission" date="2021-03" db="EMBL/GenBank/DDBJ databases">
        <authorList>
            <person name="Li Z."/>
            <person name="Yang C."/>
        </authorList>
    </citation>
    <scope>NUCLEOTIDE SEQUENCE</scope>
    <source>
        <strain evidence="3">Dzin_1.0</strain>
        <tissue evidence="3">Leaf</tissue>
    </source>
</reference>
<evidence type="ECO:0000256" key="2">
    <source>
        <dbReference type="SAM" id="Phobius"/>
    </source>
</evidence>
<evidence type="ECO:0000313" key="3">
    <source>
        <dbReference type="EMBL" id="KAJ0965554.1"/>
    </source>
</evidence>
<reference evidence="3" key="2">
    <citation type="journal article" date="2022" name="Hortic Res">
        <title>The genome of Dioscorea zingiberensis sheds light on the biosynthesis, origin and evolution of the medicinally important diosgenin saponins.</title>
        <authorList>
            <person name="Li Y."/>
            <person name="Tan C."/>
            <person name="Li Z."/>
            <person name="Guo J."/>
            <person name="Li S."/>
            <person name="Chen X."/>
            <person name="Wang C."/>
            <person name="Dai X."/>
            <person name="Yang H."/>
            <person name="Song W."/>
            <person name="Hou L."/>
            <person name="Xu J."/>
            <person name="Tong Z."/>
            <person name="Xu A."/>
            <person name="Yuan X."/>
            <person name="Wang W."/>
            <person name="Yang Q."/>
            <person name="Chen L."/>
            <person name="Sun Z."/>
            <person name="Wang K."/>
            <person name="Pan B."/>
            <person name="Chen J."/>
            <person name="Bao Y."/>
            <person name="Liu F."/>
            <person name="Qi X."/>
            <person name="Gang D.R."/>
            <person name="Wen J."/>
            <person name="Li J."/>
        </authorList>
    </citation>
    <scope>NUCLEOTIDE SEQUENCE</scope>
    <source>
        <strain evidence="3">Dzin_1.0</strain>
    </source>
</reference>